<feature type="domain" description="DUF1508" evidence="1">
    <location>
        <begin position="14"/>
        <end position="42"/>
    </location>
</feature>
<name>A0ABW1U1L2_9BURK</name>
<gene>
    <name evidence="2" type="ORF">ACFQND_16775</name>
</gene>
<protein>
    <submittedName>
        <fullName evidence="2">DUF1508 domain-containing protein</fullName>
    </submittedName>
</protein>
<evidence type="ECO:0000313" key="3">
    <source>
        <dbReference type="Proteomes" id="UP001596270"/>
    </source>
</evidence>
<dbReference type="RefSeq" id="WP_371439165.1">
    <property type="nucleotide sequence ID" value="NZ_JBHSRS010000080.1"/>
</dbReference>
<keyword evidence="3" id="KW-1185">Reference proteome</keyword>
<comment type="caution">
    <text evidence="2">The sequence shown here is derived from an EMBL/GenBank/DDBJ whole genome shotgun (WGS) entry which is preliminary data.</text>
</comment>
<dbReference type="Proteomes" id="UP001596270">
    <property type="component" value="Unassembled WGS sequence"/>
</dbReference>
<evidence type="ECO:0000259" key="1">
    <source>
        <dbReference type="Pfam" id="PF07411"/>
    </source>
</evidence>
<dbReference type="Pfam" id="PF07411">
    <property type="entry name" value="DUF1508"/>
    <property type="match status" value="1"/>
</dbReference>
<dbReference type="EMBL" id="JBHSRS010000080">
    <property type="protein sequence ID" value="MFC6282878.1"/>
    <property type="molecule type" value="Genomic_DNA"/>
</dbReference>
<accession>A0ABW1U1L2</accession>
<proteinExistence type="predicted"/>
<reference evidence="3" key="1">
    <citation type="journal article" date="2019" name="Int. J. Syst. Evol. Microbiol.">
        <title>The Global Catalogue of Microorganisms (GCM) 10K type strain sequencing project: providing services to taxonomists for standard genome sequencing and annotation.</title>
        <authorList>
            <consortium name="The Broad Institute Genomics Platform"/>
            <consortium name="The Broad Institute Genome Sequencing Center for Infectious Disease"/>
            <person name="Wu L."/>
            <person name="Ma J."/>
        </authorList>
    </citation>
    <scope>NUCLEOTIDE SEQUENCE [LARGE SCALE GENOMIC DNA]</scope>
    <source>
        <strain evidence="3">CCUG 39402</strain>
    </source>
</reference>
<organism evidence="2 3">
    <name type="scientific">Polaromonas aquatica</name>
    <dbReference type="NCBI Taxonomy" id="332657"/>
    <lineage>
        <taxon>Bacteria</taxon>
        <taxon>Pseudomonadati</taxon>
        <taxon>Pseudomonadota</taxon>
        <taxon>Betaproteobacteria</taxon>
        <taxon>Burkholderiales</taxon>
        <taxon>Comamonadaceae</taxon>
        <taxon>Polaromonas</taxon>
    </lineage>
</organism>
<sequence>MAGDTYPCYSEKKDNSGHWYWIYYASNGEAIARSSESYTTTSKK</sequence>
<dbReference type="SUPFAM" id="SSF160113">
    <property type="entry name" value="YegP-like"/>
    <property type="match status" value="1"/>
</dbReference>
<dbReference type="InterPro" id="IPR010879">
    <property type="entry name" value="DUF1508"/>
</dbReference>
<evidence type="ECO:0000313" key="2">
    <source>
        <dbReference type="EMBL" id="MFC6282878.1"/>
    </source>
</evidence>
<dbReference type="Gene3D" id="3.30.160.160">
    <property type="entry name" value="YegP-like"/>
    <property type="match status" value="1"/>
</dbReference>
<dbReference type="InterPro" id="IPR036913">
    <property type="entry name" value="YegP-like_sf"/>
</dbReference>